<name>A0A3N0DT24_9ACTN</name>
<evidence type="ECO:0000259" key="1">
    <source>
        <dbReference type="Pfam" id="PF14231"/>
    </source>
</evidence>
<organism evidence="3 4">
    <name type="scientific">Nocardioides marmorisolisilvae</name>
    <dbReference type="NCBI Taxonomy" id="1542737"/>
    <lineage>
        <taxon>Bacteria</taxon>
        <taxon>Bacillati</taxon>
        <taxon>Actinomycetota</taxon>
        <taxon>Actinomycetes</taxon>
        <taxon>Propionibacteriales</taxon>
        <taxon>Nocardioidaceae</taxon>
        <taxon>Nocardioides</taxon>
    </lineage>
</organism>
<dbReference type="InterPro" id="IPR025951">
    <property type="entry name" value="GXWXG_dom"/>
</dbReference>
<evidence type="ECO:0000259" key="2">
    <source>
        <dbReference type="Pfam" id="PF14232"/>
    </source>
</evidence>
<dbReference type="OrthoDB" id="8905397at2"/>
<dbReference type="Pfam" id="PF14232">
    <property type="entry name" value="DUF4334"/>
    <property type="match status" value="1"/>
</dbReference>
<protein>
    <submittedName>
        <fullName evidence="3">DUF4334 domain-containing protein</fullName>
    </submittedName>
</protein>
<dbReference type="Proteomes" id="UP000277094">
    <property type="component" value="Unassembled WGS sequence"/>
</dbReference>
<proteinExistence type="predicted"/>
<keyword evidence="4" id="KW-1185">Reference proteome</keyword>
<comment type="caution">
    <text evidence="3">The sequence shown here is derived from an EMBL/GenBank/DDBJ whole genome shotgun (WGS) entry which is preliminary data.</text>
</comment>
<dbReference type="InterPro" id="IPR025568">
    <property type="entry name" value="DUF4334"/>
</dbReference>
<dbReference type="EMBL" id="RJSG01000002">
    <property type="protein sequence ID" value="RNL78797.1"/>
    <property type="molecule type" value="Genomic_DNA"/>
</dbReference>
<gene>
    <name evidence="3" type="ORF">EFL95_06930</name>
</gene>
<reference evidence="3 4" key="1">
    <citation type="submission" date="2018-11" db="EMBL/GenBank/DDBJ databases">
        <authorList>
            <person name="Li F."/>
        </authorList>
    </citation>
    <scope>NUCLEOTIDE SEQUENCE [LARGE SCALE GENOMIC DNA]</scope>
    <source>
        <strain evidence="3 4">KIS18-7</strain>
    </source>
</reference>
<feature type="domain" description="GXWXG" evidence="1">
    <location>
        <begin position="36"/>
        <end position="94"/>
    </location>
</feature>
<dbReference type="Gene3D" id="2.40.128.580">
    <property type="entry name" value="GXWXG domain"/>
    <property type="match status" value="1"/>
</dbReference>
<dbReference type="Pfam" id="PF14231">
    <property type="entry name" value="GXWXG"/>
    <property type="match status" value="1"/>
</dbReference>
<evidence type="ECO:0000313" key="4">
    <source>
        <dbReference type="Proteomes" id="UP000277094"/>
    </source>
</evidence>
<accession>A0A3N0DT24</accession>
<feature type="domain" description="DUF4334" evidence="2">
    <location>
        <begin position="106"/>
        <end position="166"/>
    </location>
</feature>
<dbReference type="AlphaFoldDB" id="A0A3N0DT24"/>
<evidence type="ECO:0000313" key="3">
    <source>
        <dbReference type="EMBL" id="RNL78797.1"/>
    </source>
</evidence>
<sequence length="169" mass="18649">MSKHRTCSTIVGRVTVRERFESLRDAPSPSTADLDALWSDLEVLDASAMLGAWRGGDFATGHPASALLTTIGWHGKRFDSLLDGHPLICRGEDGELYSNTKYAGGGHSSLWNVGFRGETTATMVYDAMAVFDHFKRVDDRTVMGIMNGKLEAAFGTADPYYFWLEREHA</sequence>